<protein>
    <submittedName>
        <fullName evidence="2">Uncharacterized protein</fullName>
    </submittedName>
</protein>
<sequence length="57" mass="6451">MEFWDFSLVMVIFVFLVCMAIGSTLNILFKMTMKRDWLITLLISIGLSIVIVPLVAG</sequence>
<name>A0ABY4EZ15_9BACI</name>
<gene>
    <name evidence="2" type="ORF">MUN88_06055</name>
</gene>
<keyword evidence="1" id="KW-0472">Membrane</keyword>
<proteinExistence type="predicted"/>
<reference evidence="2 3" key="1">
    <citation type="submission" date="2022-04" db="EMBL/GenBank/DDBJ databases">
        <title>Gracilibacillus sp. isolated from saltern.</title>
        <authorList>
            <person name="Won M."/>
            <person name="Lee C.-M."/>
            <person name="Woen H.-Y."/>
            <person name="Kwon S.-W."/>
        </authorList>
    </citation>
    <scope>NUCLEOTIDE SEQUENCE [LARGE SCALE GENOMIC DNA]</scope>
    <source>
        <strain evidence="2 3">SSWR10-1</strain>
    </source>
</reference>
<evidence type="ECO:0000313" key="3">
    <source>
        <dbReference type="Proteomes" id="UP000831782"/>
    </source>
</evidence>
<dbReference type="RefSeq" id="WP_244722155.1">
    <property type="nucleotide sequence ID" value="NZ_CP095072.1"/>
</dbReference>
<dbReference type="EMBL" id="CP095072">
    <property type="protein sequence ID" value="UOQ49641.1"/>
    <property type="molecule type" value="Genomic_DNA"/>
</dbReference>
<dbReference type="Proteomes" id="UP000831782">
    <property type="component" value="Chromosome"/>
</dbReference>
<organism evidence="2 3">
    <name type="scientific">Gracilibacillus caseinilyticus</name>
    <dbReference type="NCBI Taxonomy" id="2932256"/>
    <lineage>
        <taxon>Bacteria</taxon>
        <taxon>Bacillati</taxon>
        <taxon>Bacillota</taxon>
        <taxon>Bacilli</taxon>
        <taxon>Bacillales</taxon>
        <taxon>Bacillaceae</taxon>
        <taxon>Gracilibacillus</taxon>
    </lineage>
</organism>
<keyword evidence="3" id="KW-1185">Reference proteome</keyword>
<evidence type="ECO:0000313" key="2">
    <source>
        <dbReference type="EMBL" id="UOQ49641.1"/>
    </source>
</evidence>
<feature type="transmembrane region" description="Helical" evidence="1">
    <location>
        <begin position="36"/>
        <end position="56"/>
    </location>
</feature>
<feature type="transmembrane region" description="Helical" evidence="1">
    <location>
        <begin position="6"/>
        <end position="29"/>
    </location>
</feature>
<accession>A0ABY4EZ15</accession>
<keyword evidence="1" id="KW-1133">Transmembrane helix</keyword>
<evidence type="ECO:0000256" key="1">
    <source>
        <dbReference type="SAM" id="Phobius"/>
    </source>
</evidence>
<keyword evidence="1" id="KW-0812">Transmembrane</keyword>